<dbReference type="InterPro" id="IPR045206">
    <property type="entry name" value="Maestro_heat-like_prot"/>
</dbReference>
<dbReference type="EMBL" id="MKHE01000021">
    <property type="protein sequence ID" value="OWK04476.1"/>
    <property type="molecule type" value="Genomic_DNA"/>
</dbReference>
<organism evidence="2 3">
    <name type="scientific">Cervus elaphus hippelaphus</name>
    <name type="common">European red deer</name>
    <dbReference type="NCBI Taxonomy" id="46360"/>
    <lineage>
        <taxon>Eukaryota</taxon>
        <taxon>Metazoa</taxon>
        <taxon>Chordata</taxon>
        <taxon>Craniata</taxon>
        <taxon>Vertebrata</taxon>
        <taxon>Euteleostomi</taxon>
        <taxon>Mammalia</taxon>
        <taxon>Eutheria</taxon>
        <taxon>Laurasiatheria</taxon>
        <taxon>Artiodactyla</taxon>
        <taxon>Ruminantia</taxon>
        <taxon>Pecora</taxon>
        <taxon>Cervidae</taxon>
        <taxon>Cervinae</taxon>
        <taxon>Cervus</taxon>
    </lineage>
</organism>
<gene>
    <name evidence="2" type="ORF">Celaphus_00016160</name>
</gene>
<name>A0A212CEN6_CEREH</name>
<dbReference type="PANTHER" id="PTHR23120:SF6">
    <property type="entry name" value="MAESTRO HEAT-LIKE REPEAT FAMILY MEMBER 5"/>
    <property type="match status" value="1"/>
</dbReference>
<dbReference type="AlphaFoldDB" id="A0A212CEN6"/>
<dbReference type="InterPro" id="IPR055408">
    <property type="entry name" value="HEAT_MROH2B-like"/>
</dbReference>
<sequence>MASKSVPFLNREAWSKELLGALTRPDQTQQEQPQEKAFLFIYYGLMLQASENGTTVRTHLKTLLETSHQWSKQREGIALTVGLAAARHLDHVWAVLKQFGRSTPVKWSLNSFSHKVLALQQPEACAADRDAWPLWGGGSWGRLRGKANSEDLRWKWASSTILLAYGQMADKAKAHILPWVDNILSSMVFFFHYSYWDETLKQSFLTAILMLVGAISRNEGTQSYEFSQVSELLECLMLLMEKEPQDMLCTTTRQQTLNIISSLCKLRPPLDLEKKSRLLSISLRSVISLPLLEVLEKHTCLFLEPPNIQVRAWHLHPFWRRDPGRRMSSPAHCSGIGRGPLRHPPPTEGQGWGCFFQLF</sequence>
<keyword evidence="3" id="KW-1185">Reference proteome</keyword>
<dbReference type="PANTHER" id="PTHR23120">
    <property type="entry name" value="MAESTRO-RELATED HEAT DOMAIN-CONTAINING"/>
    <property type="match status" value="1"/>
</dbReference>
<reference evidence="2 3" key="1">
    <citation type="journal article" date="2018" name="Mol. Genet. Genomics">
        <title>The red deer Cervus elaphus genome CerEla1.0: sequencing, annotating, genes, and chromosomes.</title>
        <authorList>
            <person name="Bana N.A."/>
            <person name="Nyiri A."/>
            <person name="Nagy J."/>
            <person name="Frank K."/>
            <person name="Nagy T."/>
            <person name="Steger V."/>
            <person name="Schiller M."/>
            <person name="Lakatos P."/>
            <person name="Sugar L."/>
            <person name="Horn P."/>
            <person name="Barta E."/>
            <person name="Orosz L."/>
        </authorList>
    </citation>
    <scope>NUCLEOTIDE SEQUENCE [LARGE SCALE GENOMIC DNA]</scope>
    <source>
        <strain evidence="2">Hungarian</strain>
    </source>
</reference>
<dbReference type="GO" id="GO:0005737">
    <property type="term" value="C:cytoplasm"/>
    <property type="evidence" value="ECO:0007669"/>
    <property type="project" value="TreeGrafter"/>
</dbReference>
<feature type="domain" description="MROH2B-like HEAT-repeats" evidence="1">
    <location>
        <begin position="154"/>
        <end position="292"/>
    </location>
</feature>
<protein>
    <recommendedName>
        <fullName evidence="1">MROH2B-like HEAT-repeats domain-containing protein</fullName>
    </recommendedName>
</protein>
<dbReference type="Pfam" id="PF23210">
    <property type="entry name" value="HEAT_Maestro_2"/>
    <property type="match status" value="2"/>
</dbReference>
<accession>A0A212CEN6</accession>
<dbReference type="Proteomes" id="UP000242450">
    <property type="component" value="Chromosome 21"/>
</dbReference>
<comment type="caution">
    <text evidence="2">The sequence shown here is derived from an EMBL/GenBank/DDBJ whole genome shotgun (WGS) entry which is preliminary data.</text>
</comment>
<feature type="domain" description="MROH2B-like HEAT-repeats" evidence="1">
    <location>
        <begin position="9"/>
        <end position="104"/>
    </location>
</feature>
<evidence type="ECO:0000313" key="2">
    <source>
        <dbReference type="EMBL" id="OWK04476.1"/>
    </source>
</evidence>
<evidence type="ECO:0000259" key="1">
    <source>
        <dbReference type="Pfam" id="PF23210"/>
    </source>
</evidence>
<proteinExistence type="predicted"/>
<evidence type="ECO:0000313" key="3">
    <source>
        <dbReference type="Proteomes" id="UP000242450"/>
    </source>
</evidence>
<dbReference type="OrthoDB" id="9701108at2759"/>